<dbReference type="SUPFAM" id="SSF48371">
    <property type="entry name" value="ARM repeat"/>
    <property type="match status" value="1"/>
</dbReference>
<dbReference type="GO" id="GO:0004301">
    <property type="term" value="F:epoxide hydrolase activity"/>
    <property type="evidence" value="ECO:0007669"/>
    <property type="project" value="TreeGrafter"/>
</dbReference>
<dbReference type="GO" id="GO:0005829">
    <property type="term" value="C:cytosol"/>
    <property type="evidence" value="ECO:0007669"/>
    <property type="project" value="TreeGrafter"/>
</dbReference>
<dbReference type="SMART" id="SM01263">
    <property type="entry name" value="Leuk-A4-hydro_C"/>
    <property type="match status" value="1"/>
</dbReference>
<keyword evidence="6" id="KW-0378">Hydrolase</keyword>
<dbReference type="InterPro" id="IPR019410">
    <property type="entry name" value="Methyltransf_16"/>
</dbReference>
<dbReference type="GO" id="GO:0006508">
    <property type="term" value="P:proteolysis"/>
    <property type="evidence" value="ECO:0007669"/>
    <property type="project" value="UniProtKB-KW"/>
</dbReference>
<dbReference type="PANTHER" id="PTHR45726">
    <property type="entry name" value="LEUKOTRIENE A-4 HYDROLASE"/>
    <property type="match status" value="1"/>
</dbReference>
<evidence type="ECO:0000256" key="7">
    <source>
        <dbReference type="ARBA" id="ARBA00022833"/>
    </source>
</evidence>
<dbReference type="CDD" id="cd09599">
    <property type="entry name" value="M1_LTA4H"/>
    <property type="match status" value="1"/>
</dbReference>
<dbReference type="FunFam" id="3.30.2010.30:FF:000001">
    <property type="entry name" value="Leukotriene A(4) hydrolase"/>
    <property type="match status" value="1"/>
</dbReference>
<evidence type="ECO:0000256" key="4">
    <source>
        <dbReference type="ARBA" id="ARBA00022670"/>
    </source>
</evidence>
<evidence type="ECO:0000259" key="12">
    <source>
        <dbReference type="SMART" id="SM01263"/>
    </source>
</evidence>
<dbReference type="InterPro" id="IPR016024">
    <property type="entry name" value="ARM-type_fold"/>
</dbReference>
<dbReference type="FunFam" id="1.10.390.10:FF:000003">
    <property type="entry name" value="Leukotriene A(4) hydrolase"/>
    <property type="match status" value="1"/>
</dbReference>
<keyword evidence="4" id="KW-0645">Protease</keyword>
<feature type="binding site" evidence="11">
    <location>
        <position position="483"/>
    </location>
    <ligand>
        <name>Zn(2+)</name>
        <dbReference type="ChEBI" id="CHEBI:29105"/>
        <note>catalytic</note>
    </ligand>
</feature>
<dbReference type="InterPro" id="IPR034015">
    <property type="entry name" value="M1_LTA4H"/>
</dbReference>
<dbReference type="Pfam" id="PF09127">
    <property type="entry name" value="Leuk-A4-hydro_C"/>
    <property type="match status" value="1"/>
</dbReference>
<dbReference type="Pfam" id="PF17900">
    <property type="entry name" value="Peptidase_M1_N"/>
    <property type="match status" value="1"/>
</dbReference>
<proteinExistence type="inferred from homology"/>
<dbReference type="Pfam" id="PF01433">
    <property type="entry name" value="Peptidase_M1"/>
    <property type="match status" value="1"/>
</dbReference>
<evidence type="ECO:0000256" key="5">
    <source>
        <dbReference type="ARBA" id="ARBA00022723"/>
    </source>
</evidence>
<evidence type="ECO:0000256" key="6">
    <source>
        <dbReference type="ARBA" id="ARBA00022801"/>
    </source>
</evidence>
<dbReference type="Gene3D" id="3.40.50.150">
    <property type="entry name" value="Vaccinia Virus protein VP39"/>
    <property type="match status" value="1"/>
</dbReference>
<dbReference type="Gene3D" id="1.25.40.320">
    <property type="entry name" value="Peptidase M1, leukotriene A4 hydrolase/aminopeptidase C-terminal domain"/>
    <property type="match status" value="1"/>
</dbReference>
<reference evidence="14" key="1">
    <citation type="submission" date="2017-02" db="UniProtKB">
        <authorList>
            <consortium name="WormBaseParasite"/>
        </authorList>
    </citation>
    <scope>IDENTIFICATION</scope>
</reference>
<dbReference type="InterPro" id="IPR015211">
    <property type="entry name" value="Peptidase_M1_C"/>
</dbReference>
<keyword evidence="3" id="KW-0963">Cytoplasm</keyword>
<dbReference type="CDD" id="cd02440">
    <property type="entry name" value="AdoMet_MTases"/>
    <property type="match status" value="1"/>
</dbReference>
<feature type="active site" description="Proton donor" evidence="9">
    <location>
        <position position="573"/>
    </location>
</feature>
<feature type="domain" description="Peptidase M1 leukotriene A4 hydrolase/aminopeptidase C-terminal" evidence="12">
    <location>
        <begin position="653"/>
        <end position="797"/>
    </location>
</feature>
<evidence type="ECO:0000256" key="8">
    <source>
        <dbReference type="ARBA" id="ARBA00023049"/>
    </source>
</evidence>
<evidence type="ECO:0000256" key="11">
    <source>
        <dbReference type="PIRSR" id="PIRSR634015-3"/>
    </source>
</evidence>
<keyword evidence="13" id="KW-1185">Reference proteome</keyword>
<evidence type="ECO:0000256" key="10">
    <source>
        <dbReference type="PIRSR" id="PIRSR634015-2"/>
    </source>
</evidence>
<comment type="subcellular location">
    <subcellularLocation>
        <location evidence="1">Cytoplasm</location>
    </subcellularLocation>
</comment>
<evidence type="ECO:0000256" key="1">
    <source>
        <dbReference type="ARBA" id="ARBA00004496"/>
    </source>
</evidence>
<dbReference type="Gene3D" id="3.30.2010.30">
    <property type="match status" value="1"/>
</dbReference>
<organism evidence="13 14">
    <name type="scientific">Syphacia muris</name>
    <dbReference type="NCBI Taxonomy" id="451379"/>
    <lineage>
        <taxon>Eukaryota</taxon>
        <taxon>Metazoa</taxon>
        <taxon>Ecdysozoa</taxon>
        <taxon>Nematoda</taxon>
        <taxon>Chromadorea</taxon>
        <taxon>Rhabditida</taxon>
        <taxon>Spirurina</taxon>
        <taxon>Oxyuridomorpha</taxon>
        <taxon>Oxyuroidea</taxon>
        <taxon>Oxyuridae</taxon>
        <taxon>Syphacia</taxon>
    </lineage>
</organism>
<dbReference type="InterPro" id="IPR029063">
    <property type="entry name" value="SAM-dependent_MTases_sf"/>
</dbReference>
<feature type="binding site" evidence="11">
    <location>
        <position position="487"/>
    </location>
    <ligand>
        <name>Zn(2+)</name>
        <dbReference type="ChEBI" id="CHEBI:29105"/>
        <note>catalytic</note>
    </ligand>
</feature>
<dbReference type="GO" id="GO:0008237">
    <property type="term" value="F:metallopeptidase activity"/>
    <property type="evidence" value="ECO:0007669"/>
    <property type="project" value="UniProtKB-KW"/>
</dbReference>
<evidence type="ECO:0000313" key="14">
    <source>
        <dbReference type="WBParaSite" id="SMUV_0000787701-mRNA-1"/>
    </source>
</evidence>
<dbReference type="SUPFAM" id="SSF63737">
    <property type="entry name" value="Leukotriene A4 hydrolase N-terminal domain"/>
    <property type="match status" value="1"/>
</dbReference>
<comment type="cofactor">
    <cofactor evidence="11">
        <name>Zn(2+)</name>
        <dbReference type="ChEBI" id="CHEBI:29105"/>
    </cofactor>
    <text evidence="11">Binds 1 zinc ion per subunit.</text>
</comment>
<dbReference type="Gene3D" id="1.10.390.10">
    <property type="entry name" value="Neutral Protease Domain 2"/>
    <property type="match status" value="1"/>
</dbReference>
<dbReference type="Pfam" id="PF10294">
    <property type="entry name" value="Methyltransf_16"/>
    <property type="match status" value="1"/>
</dbReference>
<sequence length="799" mass="90655">MSTPCYFKRIIELNLKKVDIFQELESDTGGVVWDSALVTAFYIERSSKLWNGKKTLELGAGTGVCSIIAATCGAEVVATDLEPRLHLIQKNVCVNEKTIQLGGGKVTVKELDWSKPYSENDVYDEIFIIDLVYYIQGVYNLVETLRRIRCNRILCAYEIRDIGEPEKAQKLFMDLMLSTYIVKEISKDDLDPIQKMHDPTSSANTDKATVKKISLHWTVDFNISKVFGSAALDIEVLDNTDVLVLDSRGLEIKSVKIDGKLVKYSIEDVVVLGEKIIVDVGQRKAGDKFVVVFEYQTGEGSKCTALLFLKDLQTADKKGPYLYSQCEAIHARSLIPCMDTPSVKQTYEAEVSVPKGLTCLMSALGTGSTESEDCVTFKFIQRIPIPSYLFAIIVGVLEKRDISKRCSVWSEPSLVEKALYEFADAEKILTTAEEMFGPYVWDRCDLVLLPPSFPFGGMENPCLIFVTPTVLTGDRSMATVITHEVAHSWTGNLVTNATWEHFWLNEGFTVFLERKIIGRMEGEEMRQFDAQSGWEDDLIPNMKEQFGMDHPFTKLCPPLQGHDPDDAYSIIPYEKGSGFLMYIEQKLGCNERFERFLKDYINKFAYKSIVTSDCKGFLYQYFNDKTDILDSINWDEWLHGTGIPTVRPHFDNKLMKSARDLAAKWINARNSDLFEFKASDFKNLTPKQQIKVLDHIRAATPIDHEKLEKMGSLYDLFNHHNCEILCSWIEIGINSYWKKILPLALDFVTRQGRLKFVRPIYSKLFSWDASAGQAICTFQKNAPFMHPITAAVVSKLIPK</sequence>
<dbReference type="InterPro" id="IPR001930">
    <property type="entry name" value="Peptidase_M1"/>
</dbReference>
<dbReference type="InterPro" id="IPR049980">
    <property type="entry name" value="LTA4H_cat"/>
</dbReference>
<keyword evidence="7 11" id="KW-0862">Zinc</keyword>
<dbReference type="WBParaSite" id="SMUV_0000787701-mRNA-1">
    <property type="protein sequence ID" value="SMUV_0000787701-mRNA-1"/>
    <property type="gene ID" value="SMUV_0000787701"/>
</dbReference>
<dbReference type="PRINTS" id="PR00756">
    <property type="entry name" value="ALADIPTASE"/>
</dbReference>
<dbReference type="GO" id="GO:0004177">
    <property type="term" value="F:aminopeptidase activity"/>
    <property type="evidence" value="ECO:0007669"/>
    <property type="project" value="TreeGrafter"/>
</dbReference>
<feature type="binding site" evidence="11">
    <location>
        <position position="506"/>
    </location>
    <ligand>
        <name>Zn(2+)</name>
        <dbReference type="ChEBI" id="CHEBI:29105"/>
        <note>catalytic</note>
    </ligand>
</feature>
<dbReference type="Proteomes" id="UP000046393">
    <property type="component" value="Unplaced"/>
</dbReference>
<name>A0A0N5ASU4_9BILA</name>
<dbReference type="InterPro" id="IPR038502">
    <property type="entry name" value="M1_LTA-4_hydro/amino_C_sf"/>
</dbReference>
<dbReference type="SUPFAM" id="SSF53335">
    <property type="entry name" value="S-adenosyl-L-methionine-dependent methyltransferases"/>
    <property type="match status" value="1"/>
</dbReference>
<dbReference type="InterPro" id="IPR027268">
    <property type="entry name" value="Peptidase_M4/M1_CTD_sf"/>
</dbReference>
<keyword evidence="5 11" id="KW-0479">Metal-binding</keyword>
<dbReference type="InterPro" id="IPR045357">
    <property type="entry name" value="Aminopeptidase_N-like_N"/>
</dbReference>
<accession>A0A0N5ASU4</accession>
<evidence type="ECO:0000256" key="2">
    <source>
        <dbReference type="ARBA" id="ARBA00010136"/>
    </source>
</evidence>
<dbReference type="GO" id="GO:0008270">
    <property type="term" value="F:zinc ion binding"/>
    <property type="evidence" value="ECO:0007669"/>
    <property type="project" value="InterPro"/>
</dbReference>
<dbReference type="InterPro" id="IPR042097">
    <property type="entry name" value="Aminopeptidase_N-like_N_sf"/>
</dbReference>
<evidence type="ECO:0000256" key="3">
    <source>
        <dbReference type="ARBA" id="ARBA00022490"/>
    </source>
</evidence>
<keyword evidence="8" id="KW-0482">Metalloprotease</keyword>
<dbReference type="PANTHER" id="PTHR45726:SF3">
    <property type="entry name" value="LEUKOTRIENE A-4 HYDROLASE"/>
    <property type="match status" value="1"/>
</dbReference>
<evidence type="ECO:0000256" key="9">
    <source>
        <dbReference type="PIRSR" id="PIRSR634015-1"/>
    </source>
</evidence>
<dbReference type="AlphaFoldDB" id="A0A0N5ASU4"/>
<feature type="binding site" evidence="10">
    <location>
        <begin position="454"/>
        <end position="459"/>
    </location>
    <ligand>
        <name>a peptide</name>
        <dbReference type="ChEBI" id="CHEBI:60466"/>
    </ligand>
</feature>
<feature type="binding site" evidence="10">
    <location>
        <begin position="325"/>
        <end position="327"/>
    </location>
    <ligand>
        <name>a peptide</name>
        <dbReference type="ChEBI" id="CHEBI:60466"/>
    </ligand>
</feature>
<evidence type="ECO:0000313" key="13">
    <source>
        <dbReference type="Proteomes" id="UP000046393"/>
    </source>
</evidence>
<dbReference type="SUPFAM" id="SSF55486">
    <property type="entry name" value="Metalloproteases ('zincins'), catalytic domain"/>
    <property type="match status" value="1"/>
</dbReference>
<dbReference type="Gene3D" id="2.60.40.1730">
    <property type="entry name" value="tricorn interacting facor f3 domain"/>
    <property type="match status" value="1"/>
</dbReference>
<protein>
    <submittedName>
        <fullName evidence="14">Leuk-A4-hydro_C domain-containing protein</fullName>
    </submittedName>
</protein>
<feature type="active site" description="Proton acceptor" evidence="9">
    <location>
        <position position="484"/>
    </location>
</feature>
<comment type="similarity">
    <text evidence="2">Belongs to the peptidase M1 family.</text>
</comment>
<feature type="binding site" evidence="10">
    <location>
        <begin position="753"/>
        <end position="755"/>
    </location>
    <ligand>
        <name>a peptide</name>
        <dbReference type="ChEBI" id="CHEBI:60466"/>
    </ligand>
</feature>
<dbReference type="InterPro" id="IPR014782">
    <property type="entry name" value="Peptidase_M1_dom"/>
</dbReference>
<dbReference type="STRING" id="451379.A0A0N5ASU4"/>
<dbReference type="GO" id="GO:0043171">
    <property type="term" value="P:peptide catabolic process"/>
    <property type="evidence" value="ECO:0007669"/>
    <property type="project" value="TreeGrafter"/>
</dbReference>